<sequence>MRVASYWLPFLPFARRLLKRTIPRMVTVDEVVQSPSVELLKPAEQSAGGFDINGNLRLVPKFSERDPEAFFAMFERVADVRKWPDSARTLMLQCVLTGRAQEVFSAMNAADSQKYARVKAAVLKSYELVPEAYR</sequence>
<protein>
    <submittedName>
        <fullName evidence="1">Uncharacterized protein</fullName>
    </submittedName>
</protein>
<keyword evidence="2" id="KW-1185">Reference proteome</keyword>
<evidence type="ECO:0000313" key="2">
    <source>
        <dbReference type="Proteomes" id="UP001174136"/>
    </source>
</evidence>
<accession>A0AA47M3K2</accession>
<dbReference type="PANTHER" id="PTHR46888">
    <property type="entry name" value="ZINC KNUCKLE DOMAINCONTAINING PROTEIN-RELATED"/>
    <property type="match status" value="1"/>
</dbReference>
<dbReference type="AlphaFoldDB" id="A0AA47M3K2"/>
<comment type="caution">
    <text evidence="1">The sequence shown here is derived from an EMBL/GenBank/DDBJ whole genome shotgun (WGS) entry which is preliminary data.</text>
</comment>
<dbReference type="EMBL" id="JAOPHQ010006057">
    <property type="protein sequence ID" value="KAK0132917.1"/>
    <property type="molecule type" value="Genomic_DNA"/>
</dbReference>
<gene>
    <name evidence="1" type="ORF">N1851_031725</name>
</gene>
<dbReference type="PANTHER" id="PTHR46888:SF13">
    <property type="entry name" value="RIBONUCLEASE H"/>
    <property type="match status" value="1"/>
</dbReference>
<evidence type="ECO:0000313" key="1">
    <source>
        <dbReference type="EMBL" id="KAK0132917.1"/>
    </source>
</evidence>
<reference evidence="1" key="1">
    <citation type="journal article" date="2023" name="Front. Mar. Sci.">
        <title>A new Merluccius polli reference genome to investigate the effects of global change in West African waters.</title>
        <authorList>
            <person name="Mateo J.L."/>
            <person name="Blanco-Fernandez C."/>
            <person name="Garcia-Vazquez E."/>
            <person name="Machado-Schiaffino G."/>
        </authorList>
    </citation>
    <scope>NUCLEOTIDE SEQUENCE</scope>
    <source>
        <strain evidence="1">C29</strain>
        <tissue evidence="1">Fin</tissue>
    </source>
</reference>
<dbReference type="Proteomes" id="UP001174136">
    <property type="component" value="Unassembled WGS sequence"/>
</dbReference>
<proteinExistence type="predicted"/>
<organism evidence="1 2">
    <name type="scientific">Merluccius polli</name>
    <name type="common">Benguela hake</name>
    <name type="synonym">Merluccius cadenati</name>
    <dbReference type="NCBI Taxonomy" id="89951"/>
    <lineage>
        <taxon>Eukaryota</taxon>
        <taxon>Metazoa</taxon>
        <taxon>Chordata</taxon>
        <taxon>Craniata</taxon>
        <taxon>Vertebrata</taxon>
        <taxon>Euteleostomi</taxon>
        <taxon>Actinopterygii</taxon>
        <taxon>Neopterygii</taxon>
        <taxon>Teleostei</taxon>
        <taxon>Neoteleostei</taxon>
        <taxon>Acanthomorphata</taxon>
        <taxon>Zeiogadaria</taxon>
        <taxon>Gadariae</taxon>
        <taxon>Gadiformes</taxon>
        <taxon>Gadoidei</taxon>
        <taxon>Merlucciidae</taxon>
        <taxon>Merluccius</taxon>
    </lineage>
</organism>
<name>A0AA47M3K2_MERPO</name>